<dbReference type="EMBL" id="CP045901">
    <property type="protein sequence ID" value="QQP37894.1"/>
    <property type="molecule type" value="Genomic_DNA"/>
</dbReference>
<accession>A0A7T8GU83</accession>
<keyword evidence="3" id="KW-1185">Reference proteome</keyword>
<evidence type="ECO:0000256" key="1">
    <source>
        <dbReference type="SAM" id="MobiDB-lite"/>
    </source>
</evidence>
<evidence type="ECO:0000313" key="2">
    <source>
        <dbReference type="EMBL" id="QQP37894.1"/>
    </source>
</evidence>
<dbReference type="Proteomes" id="UP000595437">
    <property type="component" value="Chromosome 12"/>
</dbReference>
<gene>
    <name evidence="2" type="ORF">FKW44_018320</name>
</gene>
<name>A0A7T8GU83_CALRO</name>
<feature type="compositionally biased region" description="Polar residues" evidence="1">
    <location>
        <begin position="37"/>
        <end position="46"/>
    </location>
</feature>
<protein>
    <submittedName>
        <fullName evidence="2">Uncharacterized protein</fullName>
    </submittedName>
</protein>
<sequence>MIAGLQKQQRRSRGFQNQTSSPGDGPGSLGSDGNKMPPTSSSQNTKLELMCTTKF</sequence>
<reference evidence="3" key="1">
    <citation type="submission" date="2021-01" db="EMBL/GenBank/DDBJ databases">
        <title>Caligus Genome Assembly.</title>
        <authorList>
            <person name="Gallardo-Escarate C."/>
        </authorList>
    </citation>
    <scope>NUCLEOTIDE SEQUENCE [LARGE SCALE GENOMIC DNA]</scope>
</reference>
<dbReference type="AlphaFoldDB" id="A0A7T8GU83"/>
<organism evidence="2 3">
    <name type="scientific">Caligus rogercresseyi</name>
    <name type="common">Sea louse</name>
    <dbReference type="NCBI Taxonomy" id="217165"/>
    <lineage>
        <taxon>Eukaryota</taxon>
        <taxon>Metazoa</taxon>
        <taxon>Ecdysozoa</taxon>
        <taxon>Arthropoda</taxon>
        <taxon>Crustacea</taxon>
        <taxon>Multicrustacea</taxon>
        <taxon>Hexanauplia</taxon>
        <taxon>Copepoda</taxon>
        <taxon>Siphonostomatoida</taxon>
        <taxon>Caligidae</taxon>
        <taxon>Caligus</taxon>
    </lineage>
</organism>
<proteinExistence type="predicted"/>
<evidence type="ECO:0000313" key="3">
    <source>
        <dbReference type="Proteomes" id="UP000595437"/>
    </source>
</evidence>
<feature type="region of interest" description="Disordered" evidence="1">
    <location>
        <begin position="1"/>
        <end position="55"/>
    </location>
</feature>